<dbReference type="AlphaFoldDB" id="A0A8J2ULE0"/>
<feature type="transmembrane region" description="Helical" evidence="1">
    <location>
        <begin position="456"/>
        <end position="473"/>
    </location>
</feature>
<sequence>MGPFRRAMAWLHTWAGVVIGSVLFAIFWMGTLTVFDQEFDRWMQPGTRIAAPAAPVSLDRTVLPAVTALADGNLQWGVRFPDERTAHLRLFARKADGEFVTRAVDGTTGTLIAEQGSLAGTGFFFPFHFHLHIDWLGLGYWLVGLAGMAMLVLLVSGVIIHKKIFADFFLFRPKKYLQRASLDLHNLTGVLGLPFHFLITLSGLIIFVQIYFPQAYEGAYGTGKQAQAAFQIEAIGRYTRPRLEQPGQLASLDAMVAEAERLWPGGKATFVRVWHPGDAGAYVEVRRSYAHEVTMNLDQLYFDGQTGALLYRFEARPVVGVHRFISGMHFIQFNHWGLRWLYFLAGLSGCVMIATGFLFWLESRRASHAKKGLSGVRVVEALTVGSVSGIVLATMAYLVVNRLLPLDTHFAGQARAELEVWVFYLVWLGTFFHAAWRRAEAPGQPARRAWSEQCWAIAALALLAVVLNAVTTGDHLVRTLMRGDWQVAGLDLMLLLGAALAAWAAVRIKQVRQNKPGTRAKAAAANKTEGARG</sequence>
<evidence type="ECO:0000313" key="2">
    <source>
        <dbReference type="EMBL" id="GGB99328.1"/>
    </source>
</evidence>
<dbReference type="PANTHER" id="PTHR34219:SF4">
    <property type="entry name" value="PEPSY DOMAIN-CONTAINING PROTEIN"/>
    <property type="match status" value="1"/>
</dbReference>
<feature type="transmembrane region" description="Helical" evidence="1">
    <location>
        <begin position="12"/>
        <end position="35"/>
    </location>
</feature>
<name>A0A8J2ULE0_9BURK</name>
<protein>
    <submittedName>
        <fullName evidence="2">Iron uptake protein</fullName>
    </submittedName>
</protein>
<comment type="caution">
    <text evidence="2">The sequence shown here is derived from an EMBL/GenBank/DDBJ whole genome shotgun (WGS) entry which is preliminary data.</text>
</comment>
<dbReference type="EMBL" id="BMCG01000001">
    <property type="protein sequence ID" value="GGB99328.1"/>
    <property type="molecule type" value="Genomic_DNA"/>
</dbReference>
<feature type="transmembrane region" description="Helical" evidence="1">
    <location>
        <begin position="420"/>
        <end position="436"/>
    </location>
</feature>
<organism evidence="2 3">
    <name type="scientific">Oxalicibacterium flavum</name>
    <dbReference type="NCBI Taxonomy" id="179467"/>
    <lineage>
        <taxon>Bacteria</taxon>
        <taxon>Pseudomonadati</taxon>
        <taxon>Pseudomonadota</taxon>
        <taxon>Betaproteobacteria</taxon>
        <taxon>Burkholderiales</taxon>
        <taxon>Oxalobacteraceae</taxon>
        <taxon>Oxalicibacterium</taxon>
    </lineage>
</organism>
<gene>
    <name evidence="2" type="ORF">GCM10007205_05800</name>
</gene>
<feature type="transmembrane region" description="Helical" evidence="1">
    <location>
        <begin position="138"/>
        <end position="161"/>
    </location>
</feature>
<keyword evidence="3" id="KW-1185">Reference proteome</keyword>
<feature type="transmembrane region" description="Helical" evidence="1">
    <location>
        <begin position="340"/>
        <end position="361"/>
    </location>
</feature>
<evidence type="ECO:0000313" key="3">
    <source>
        <dbReference type="Proteomes" id="UP000620266"/>
    </source>
</evidence>
<keyword evidence="1" id="KW-0812">Transmembrane</keyword>
<dbReference type="PANTHER" id="PTHR34219">
    <property type="entry name" value="IRON-REGULATED INNER MEMBRANE PROTEIN-RELATED"/>
    <property type="match status" value="1"/>
</dbReference>
<dbReference type="Pfam" id="PF03929">
    <property type="entry name" value="PepSY_TM"/>
    <property type="match status" value="1"/>
</dbReference>
<feature type="transmembrane region" description="Helical" evidence="1">
    <location>
        <begin position="485"/>
        <end position="506"/>
    </location>
</feature>
<feature type="transmembrane region" description="Helical" evidence="1">
    <location>
        <begin position="182"/>
        <end position="212"/>
    </location>
</feature>
<reference evidence="2" key="1">
    <citation type="journal article" date="2014" name="Int. J. Syst. Evol. Microbiol.">
        <title>Complete genome sequence of Corynebacterium casei LMG S-19264T (=DSM 44701T), isolated from a smear-ripened cheese.</title>
        <authorList>
            <consortium name="US DOE Joint Genome Institute (JGI-PGF)"/>
            <person name="Walter F."/>
            <person name="Albersmeier A."/>
            <person name="Kalinowski J."/>
            <person name="Ruckert C."/>
        </authorList>
    </citation>
    <scope>NUCLEOTIDE SEQUENCE</scope>
    <source>
        <strain evidence="2">CCM 7086</strain>
    </source>
</reference>
<accession>A0A8J2ULE0</accession>
<proteinExistence type="predicted"/>
<feature type="transmembrane region" description="Helical" evidence="1">
    <location>
        <begin position="381"/>
        <end position="400"/>
    </location>
</feature>
<dbReference type="Proteomes" id="UP000620266">
    <property type="component" value="Unassembled WGS sequence"/>
</dbReference>
<evidence type="ECO:0000256" key="1">
    <source>
        <dbReference type="SAM" id="Phobius"/>
    </source>
</evidence>
<dbReference type="InterPro" id="IPR005625">
    <property type="entry name" value="PepSY-ass_TM"/>
</dbReference>
<reference evidence="2" key="2">
    <citation type="submission" date="2020-09" db="EMBL/GenBank/DDBJ databases">
        <authorList>
            <person name="Sun Q."/>
            <person name="Sedlacek I."/>
        </authorList>
    </citation>
    <scope>NUCLEOTIDE SEQUENCE</scope>
    <source>
        <strain evidence="2">CCM 7086</strain>
    </source>
</reference>
<keyword evidence="1" id="KW-1133">Transmembrane helix</keyword>
<keyword evidence="1" id="KW-0472">Membrane</keyword>